<comment type="subcellular location">
    <subcellularLocation>
        <location evidence="3">Endoplasmic reticulum membrane</location>
        <topology evidence="3">Peripheral membrane protein</topology>
    </subcellularLocation>
    <subcellularLocation>
        <location evidence="2">Microsome membrane</location>
        <topology evidence="2">Peripheral membrane protein</topology>
    </subcellularLocation>
</comment>
<keyword evidence="15" id="KW-0812">Transmembrane</keyword>
<dbReference type="AlphaFoldDB" id="A0AAT9UTS4"/>
<dbReference type="GO" id="GO:0016705">
    <property type="term" value="F:oxidoreductase activity, acting on paired donors, with incorporation or reduction of molecular oxygen"/>
    <property type="evidence" value="ECO:0007669"/>
    <property type="project" value="InterPro"/>
</dbReference>
<dbReference type="PRINTS" id="PR00385">
    <property type="entry name" value="P450"/>
</dbReference>
<keyword evidence="9 14" id="KW-0560">Oxidoreductase</keyword>
<dbReference type="PANTHER" id="PTHR24292">
    <property type="entry name" value="CYTOCHROME P450"/>
    <property type="match status" value="1"/>
</dbReference>
<dbReference type="GO" id="GO:0004497">
    <property type="term" value="F:monooxygenase activity"/>
    <property type="evidence" value="ECO:0007669"/>
    <property type="project" value="UniProtKB-KW"/>
</dbReference>
<feature type="binding site" description="axial binding residue" evidence="13">
    <location>
        <position position="450"/>
    </location>
    <ligand>
        <name>heme</name>
        <dbReference type="ChEBI" id="CHEBI:30413"/>
    </ligand>
    <ligandPart>
        <name>Fe</name>
        <dbReference type="ChEBI" id="CHEBI:18248"/>
    </ligandPart>
</feature>
<dbReference type="EMBL" id="OR117184">
    <property type="protein sequence ID" value="WIM41624.1"/>
    <property type="molecule type" value="mRNA"/>
</dbReference>
<evidence type="ECO:0000256" key="13">
    <source>
        <dbReference type="PIRSR" id="PIRSR602401-1"/>
    </source>
</evidence>
<keyword evidence="6 13" id="KW-0479">Metal-binding</keyword>
<dbReference type="PROSITE" id="PS00086">
    <property type="entry name" value="CYTOCHROME_P450"/>
    <property type="match status" value="1"/>
</dbReference>
<comment type="similarity">
    <text evidence="4 14">Belongs to the cytochrome P450 family.</text>
</comment>
<keyword evidence="7" id="KW-0256">Endoplasmic reticulum</keyword>
<evidence type="ECO:0000256" key="2">
    <source>
        <dbReference type="ARBA" id="ARBA00004174"/>
    </source>
</evidence>
<evidence type="ECO:0000256" key="4">
    <source>
        <dbReference type="ARBA" id="ARBA00010617"/>
    </source>
</evidence>
<dbReference type="GO" id="GO:0005789">
    <property type="term" value="C:endoplasmic reticulum membrane"/>
    <property type="evidence" value="ECO:0007669"/>
    <property type="project" value="UniProtKB-SubCell"/>
</dbReference>
<name>A0AAT9UTS4_MACHI</name>
<proteinExistence type="evidence at transcript level"/>
<accession>A0AAT9UTS4</accession>
<dbReference type="SUPFAM" id="SSF48264">
    <property type="entry name" value="Cytochrome P450"/>
    <property type="match status" value="1"/>
</dbReference>
<evidence type="ECO:0000256" key="3">
    <source>
        <dbReference type="ARBA" id="ARBA00004406"/>
    </source>
</evidence>
<evidence type="ECO:0000256" key="15">
    <source>
        <dbReference type="SAM" id="Phobius"/>
    </source>
</evidence>
<evidence type="ECO:0000313" key="16">
    <source>
        <dbReference type="EMBL" id="WIM41624.1"/>
    </source>
</evidence>
<protein>
    <submittedName>
        <fullName evidence="16">Cytochrome P450 6PZ17</fullName>
    </submittedName>
</protein>
<dbReference type="InterPro" id="IPR001128">
    <property type="entry name" value="Cyt_P450"/>
</dbReference>
<dbReference type="InterPro" id="IPR036396">
    <property type="entry name" value="Cyt_P450_sf"/>
</dbReference>
<evidence type="ECO:0000256" key="1">
    <source>
        <dbReference type="ARBA" id="ARBA00001971"/>
    </source>
</evidence>
<reference evidence="16" key="1">
    <citation type="submission" date="2023-06" db="EMBL/GenBank/DDBJ databases">
        <title>Identification of Cytochrome P450s in Maconellicoccus hirsutus.</title>
        <authorList>
            <person name="Selvamani S.B."/>
            <person name="Negi N."/>
            <person name="Nagarjuna Reddy K.V."/>
            <person name="Ramasamy G.G."/>
        </authorList>
    </citation>
    <scope>NUCLEOTIDE SEQUENCE</scope>
</reference>
<evidence type="ECO:0000256" key="12">
    <source>
        <dbReference type="ARBA" id="ARBA00023136"/>
    </source>
</evidence>
<sequence length="505" mass="59037">MYTKFLLFFATVFLVYIYYRLNKLYSYFERNGIPYIKPILLLGNTKDWIFMKKALSMVYYDVYEKLDPHRFCGVFVGWRKVILVRDPELIRNILVKDFSYFYNREVEPTPKTDFLNENLMEMRGDEWKTLRAKLTTTFTPVKMKDMYPLIQDCGKKLHFILHNLVNKDILIKDICARYTTDVIGICAFGLNINSLNDPDSIFTQMGNRVLETSFINTLRAAFPKLDLFFDPFGSDNILQAFFLNFVKDTVQHRLDHKIVRGDLLDLLISLKLDADSHKSKQCHLAHQKNHTSIEMTDELMTAQCFAYFIGSFATSSSALSYMLLELAQNQHIQDKLRNEIITVLENNNNELTYEAMKQLKYMDMVIDETLRKYPVAGNICRACCKPYQIPDSEFVIPERTKIVISIRGIHYDPKYYEKPLEFYPEHFTEKAKARRPHFTFLPFGGGPRICIGERFAKMQIKVGAVNLLKDLSYHVSPKMKFPIEHAPGLFLFNVKGGIWLRCEKL</sequence>
<dbReference type="GO" id="GO:0005506">
    <property type="term" value="F:iron ion binding"/>
    <property type="evidence" value="ECO:0007669"/>
    <property type="project" value="InterPro"/>
</dbReference>
<keyword evidence="5 13" id="KW-0349">Heme</keyword>
<keyword evidence="10 13" id="KW-0408">Iron</keyword>
<dbReference type="InterPro" id="IPR050476">
    <property type="entry name" value="Insect_CytP450_Detox"/>
</dbReference>
<evidence type="ECO:0000256" key="6">
    <source>
        <dbReference type="ARBA" id="ARBA00022723"/>
    </source>
</evidence>
<dbReference type="GO" id="GO:0020037">
    <property type="term" value="F:heme binding"/>
    <property type="evidence" value="ECO:0007669"/>
    <property type="project" value="InterPro"/>
</dbReference>
<evidence type="ECO:0000256" key="11">
    <source>
        <dbReference type="ARBA" id="ARBA00023033"/>
    </source>
</evidence>
<comment type="cofactor">
    <cofactor evidence="1 13">
        <name>heme</name>
        <dbReference type="ChEBI" id="CHEBI:30413"/>
    </cofactor>
</comment>
<dbReference type="InterPro" id="IPR002401">
    <property type="entry name" value="Cyt_P450_E_grp-I"/>
</dbReference>
<dbReference type="CDD" id="cd11056">
    <property type="entry name" value="CYP6-like"/>
    <property type="match status" value="1"/>
</dbReference>
<evidence type="ECO:0000256" key="14">
    <source>
        <dbReference type="RuleBase" id="RU000461"/>
    </source>
</evidence>
<dbReference type="Pfam" id="PF00067">
    <property type="entry name" value="p450"/>
    <property type="match status" value="1"/>
</dbReference>
<keyword evidence="8" id="KW-0492">Microsome</keyword>
<dbReference type="Gene3D" id="1.10.630.10">
    <property type="entry name" value="Cytochrome P450"/>
    <property type="match status" value="1"/>
</dbReference>
<dbReference type="PRINTS" id="PR00463">
    <property type="entry name" value="EP450I"/>
</dbReference>
<dbReference type="InterPro" id="IPR017972">
    <property type="entry name" value="Cyt_P450_CS"/>
</dbReference>
<dbReference type="PANTHER" id="PTHR24292:SF54">
    <property type="entry name" value="CYP9F3-RELATED"/>
    <property type="match status" value="1"/>
</dbReference>
<feature type="transmembrane region" description="Helical" evidence="15">
    <location>
        <begin position="6"/>
        <end position="21"/>
    </location>
</feature>
<evidence type="ECO:0000256" key="7">
    <source>
        <dbReference type="ARBA" id="ARBA00022824"/>
    </source>
</evidence>
<evidence type="ECO:0000256" key="5">
    <source>
        <dbReference type="ARBA" id="ARBA00022617"/>
    </source>
</evidence>
<keyword evidence="11 14" id="KW-0503">Monooxygenase</keyword>
<organism evidence="16">
    <name type="scientific">Maconellicoccus hirsutus</name>
    <name type="common">Pink hibiscus mealybug</name>
    <dbReference type="NCBI Taxonomy" id="177089"/>
    <lineage>
        <taxon>Eukaryota</taxon>
        <taxon>Metazoa</taxon>
        <taxon>Ecdysozoa</taxon>
        <taxon>Arthropoda</taxon>
        <taxon>Hexapoda</taxon>
        <taxon>Insecta</taxon>
        <taxon>Pterygota</taxon>
        <taxon>Neoptera</taxon>
        <taxon>Paraneoptera</taxon>
        <taxon>Hemiptera</taxon>
        <taxon>Sternorrhyncha</taxon>
        <taxon>Coccoidea</taxon>
        <taxon>Pseudococcidae</taxon>
        <taxon>Maconellicoccus</taxon>
    </lineage>
</organism>
<evidence type="ECO:0000256" key="8">
    <source>
        <dbReference type="ARBA" id="ARBA00022848"/>
    </source>
</evidence>
<keyword evidence="12 15" id="KW-0472">Membrane</keyword>
<evidence type="ECO:0000256" key="9">
    <source>
        <dbReference type="ARBA" id="ARBA00023002"/>
    </source>
</evidence>
<evidence type="ECO:0000256" key="10">
    <source>
        <dbReference type="ARBA" id="ARBA00023004"/>
    </source>
</evidence>
<keyword evidence="15" id="KW-1133">Transmembrane helix</keyword>
<dbReference type="FunFam" id="1.10.630.10:FF:000042">
    <property type="entry name" value="Cytochrome P450"/>
    <property type="match status" value="1"/>
</dbReference>